<feature type="compositionally biased region" description="Low complexity" evidence="6">
    <location>
        <begin position="211"/>
        <end position="224"/>
    </location>
</feature>
<keyword evidence="11" id="KW-1185">Reference proteome</keyword>
<feature type="transmembrane region" description="Helical" evidence="7">
    <location>
        <begin position="536"/>
        <end position="559"/>
    </location>
</feature>
<evidence type="ECO:0000313" key="11">
    <source>
        <dbReference type="Proteomes" id="UP001183586"/>
    </source>
</evidence>
<dbReference type="EMBL" id="JAVREU010000025">
    <property type="protein sequence ID" value="MDT0392412.1"/>
    <property type="molecule type" value="Genomic_DNA"/>
</dbReference>
<protein>
    <submittedName>
        <fullName evidence="10">RDD family protein</fullName>
    </submittedName>
</protein>
<feature type="compositionally biased region" description="Gly residues" evidence="6">
    <location>
        <begin position="225"/>
        <end position="235"/>
    </location>
</feature>
<evidence type="ECO:0000259" key="9">
    <source>
        <dbReference type="Pfam" id="PF10708"/>
    </source>
</evidence>
<feature type="compositionally biased region" description="Low complexity" evidence="6">
    <location>
        <begin position="250"/>
        <end position="259"/>
    </location>
</feature>
<evidence type="ECO:0000256" key="5">
    <source>
        <dbReference type="ARBA" id="ARBA00023136"/>
    </source>
</evidence>
<evidence type="ECO:0000256" key="1">
    <source>
        <dbReference type="ARBA" id="ARBA00004651"/>
    </source>
</evidence>
<organism evidence="10 11">
    <name type="scientific">Streptomyces dubilierae</name>
    <dbReference type="NCBI Taxonomy" id="3075533"/>
    <lineage>
        <taxon>Bacteria</taxon>
        <taxon>Bacillati</taxon>
        <taxon>Actinomycetota</taxon>
        <taxon>Actinomycetes</taxon>
        <taxon>Kitasatosporales</taxon>
        <taxon>Streptomycetaceae</taxon>
        <taxon>Streptomyces</taxon>
    </lineage>
</organism>
<feature type="compositionally biased region" description="Low complexity" evidence="6">
    <location>
        <begin position="118"/>
        <end position="135"/>
    </location>
</feature>
<feature type="domain" description="DUF2510" evidence="9">
    <location>
        <begin position="16"/>
        <end position="45"/>
    </location>
</feature>
<evidence type="ECO:0000256" key="2">
    <source>
        <dbReference type="ARBA" id="ARBA00022475"/>
    </source>
</evidence>
<dbReference type="PANTHER" id="PTHR36115">
    <property type="entry name" value="PROLINE-RICH ANTIGEN HOMOLOG-RELATED"/>
    <property type="match status" value="1"/>
</dbReference>
<gene>
    <name evidence="10" type="ORF">RM641_33795</name>
</gene>
<feature type="region of interest" description="Disordered" evidence="6">
    <location>
        <begin position="1"/>
        <end position="412"/>
    </location>
</feature>
<dbReference type="InterPro" id="IPR010432">
    <property type="entry name" value="RDD"/>
</dbReference>
<feature type="domain" description="RDD" evidence="8">
    <location>
        <begin position="530"/>
        <end position="679"/>
    </location>
</feature>
<feature type="compositionally biased region" description="Low complexity" evidence="6">
    <location>
        <begin position="442"/>
        <end position="456"/>
    </location>
</feature>
<evidence type="ECO:0000256" key="7">
    <source>
        <dbReference type="SAM" id="Phobius"/>
    </source>
</evidence>
<reference evidence="11" key="1">
    <citation type="submission" date="2023-07" db="EMBL/GenBank/DDBJ databases">
        <title>30 novel species of actinomycetes from the DSMZ collection.</title>
        <authorList>
            <person name="Nouioui I."/>
        </authorList>
    </citation>
    <scope>NUCLEOTIDE SEQUENCE [LARGE SCALE GENOMIC DNA]</scope>
    <source>
        <strain evidence="11">DSM 41921</strain>
    </source>
</reference>
<proteinExistence type="predicted"/>
<keyword evidence="3 7" id="KW-0812">Transmembrane</keyword>
<sequence length="685" mass="65723">MSAPTPAPGDDRPREGYYPDPSIPGYVRYWNGVSWVPGTSRPAPGDGESLAPPPGAGAAPAASVEETGPHFFDEDPVDEPAPADAQHGSRPEPASAWGADRSRQSGFGGDQDRRVSWGAPQGAQAAAAQQTGAARAGDRQGADPRVAPADRGPAGDSPRTDGTASIPPADREANAAASGSTFVFRRPSGTSGGGAAAETPDEGTMTFRAVPPRTGGPQSGPQSGPQGGHQGGGPRSGHSSAPPRPGGPESGPQSVPQGGPRSGPQGGAKPGGTGPGAQGGAPGTGGSAGAQGPGAAGAAGAPGTAGSQGSSTARGPAGASGPAGSPGSGPGGGTAGPGFGPAGSAGGGPAQAAFGNPAASGSASAGSGFGGQTAPAASGGGSGFGAPAGAAQAPAGPAFSAQGASAGSADGGNRPGFAAGKAAAARAAAAQASAGPVGAQASAAGSSALSGPQAAPTVPPQPGGPQSGPAASAATPLSPGPGGGQSSWAQQVHRLAGAGGGEEHPVAPWKPPVEDVFQAAARRQASARPAGLGKRLVARLVDSVVLLGLTAAAAVPLGIKAVDHVNEKIDAARLSGETVTVWLLDGTTSVYLGIIVAVLLLAGFLSEVLPTAKWGRTLGKRLMGLDVRDIEGHDTPELGAALRRWLVYSVPGLLVVGVVGVAWCLFDKPWRQCWHDKAAHTFVAG</sequence>
<feature type="transmembrane region" description="Helical" evidence="7">
    <location>
        <begin position="645"/>
        <end position="666"/>
    </location>
</feature>
<keyword evidence="2" id="KW-1003">Cell membrane</keyword>
<dbReference type="Proteomes" id="UP001183586">
    <property type="component" value="Unassembled WGS sequence"/>
</dbReference>
<feature type="compositionally biased region" description="Gly residues" evidence="6">
    <location>
        <begin position="324"/>
        <end position="349"/>
    </location>
</feature>
<evidence type="ECO:0000256" key="3">
    <source>
        <dbReference type="ARBA" id="ARBA00022692"/>
    </source>
</evidence>
<feature type="compositionally biased region" description="Low complexity" evidence="6">
    <location>
        <begin position="387"/>
        <end position="408"/>
    </location>
</feature>
<dbReference type="InterPro" id="IPR018929">
    <property type="entry name" value="DUF2510"/>
</dbReference>
<dbReference type="Pfam" id="PF06271">
    <property type="entry name" value="RDD"/>
    <property type="match status" value="1"/>
</dbReference>
<evidence type="ECO:0000313" key="10">
    <source>
        <dbReference type="EMBL" id="MDT0392412.1"/>
    </source>
</evidence>
<comment type="caution">
    <text evidence="10">The sequence shown here is derived from an EMBL/GenBank/DDBJ whole genome shotgun (WGS) entry which is preliminary data.</text>
</comment>
<feature type="region of interest" description="Disordered" evidence="6">
    <location>
        <begin position="442"/>
        <end position="488"/>
    </location>
</feature>
<feature type="compositionally biased region" description="Gly residues" evidence="6">
    <location>
        <begin position="260"/>
        <end position="297"/>
    </location>
</feature>
<feature type="transmembrane region" description="Helical" evidence="7">
    <location>
        <begin position="580"/>
        <end position="605"/>
    </location>
</feature>
<evidence type="ECO:0000256" key="6">
    <source>
        <dbReference type="SAM" id="MobiDB-lite"/>
    </source>
</evidence>
<feature type="compositionally biased region" description="Low complexity" evidence="6">
    <location>
        <begin position="298"/>
        <end position="323"/>
    </location>
</feature>
<dbReference type="Pfam" id="PF10708">
    <property type="entry name" value="DUF2510"/>
    <property type="match status" value="1"/>
</dbReference>
<comment type="subcellular location">
    <subcellularLocation>
        <location evidence="1">Cell membrane</location>
        <topology evidence="1">Multi-pass membrane protein</topology>
    </subcellularLocation>
</comment>
<evidence type="ECO:0000259" key="8">
    <source>
        <dbReference type="Pfam" id="PF06271"/>
    </source>
</evidence>
<keyword evidence="5 7" id="KW-0472">Membrane</keyword>
<dbReference type="PANTHER" id="PTHR36115:SF4">
    <property type="entry name" value="MEMBRANE PROTEIN"/>
    <property type="match status" value="1"/>
</dbReference>
<accession>A0ABU2PJS0</accession>
<feature type="compositionally biased region" description="Low complexity" evidence="6">
    <location>
        <begin position="350"/>
        <end position="377"/>
    </location>
</feature>
<feature type="compositionally biased region" description="Low complexity" evidence="6">
    <location>
        <begin position="467"/>
        <end position="477"/>
    </location>
</feature>
<keyword evidence="4 7" id="KW-1133">Transmembrane helix</keyword>
<dbReference type="InterPro" id="IPR051791">
    <property type="entry name" value="Pra-immunoreactive"/>
</dbReference>
<evidence type="ECO:0000256" key="4">
    <source>
        <dbReference type="ARBA" id="ARBA00022989"/>
    </source>
</evidence>
<name>A0ABU2PJS0_9ACTN</name>
<dbReference type="RefSeq" id="WP_311688239.1">
    <property type="nucleotide sequence ID" value="NZ_JAVREU010000025.1"/>
</dbReference>